<dbReference type="AlphaFoldDB" id="A0A6B3SH95"/>
<accession>A0A6B3SH95</accession>
<name>A0A6B3SH95_9BURK</name>
<evidence type="ECO:0000313" key="1">
    <source>
        <dbReference type="EMBL" id="NEX60224.1"/>
    </source>
</evidence>
<organism evidence="1 2">
    <name type="scientific">Noviherbaspirillum galbum</name>
    <dbReference type="NCBI Taxonomy" id="2709383"/>
    <lineage>
        <taxon>Bacteria</taxon>
        <taxon>Pseudomonadati</taxon>
        <taxon>Pseudomonadota</taxon>
        <taxon>Betaproteobacteria</taxon>
        <taxon>Burkholderiales</taxon>
        <taxon>Oxalobacteraceae</taxon>
        <taxon>Noviherbaspirillum</taxon>
    </lineage>
</organism>
<sequence length="53" mass="5734">MNTQQIDALQQLGLGVLEAVNEGGNLGAPAASCMRPSWVRAHPFRSSRPSWAR</sequence>
<gene>
    <name evidence="1" type="ORF">G3574_03950</name>
</gene>
<keyword evidence="2" id="KW-1185">Reference proteome</keyword>
<reference evidence="1 2" key="1">
    <citation type="submission" date="2020-02" db="EMBL/GenBank/DDBJ databases">
        <authorList>
            <person name="Kim M.K."/>
        </authorList>
    </citation>
    <scope>NUCLEOTIDE SEQUENCE [LARGE SCALE GENOMIC DNA]</scope>
    <source>
        <strain evidence="1 2">17J57-3</strain>
    </source>
</reference>
<evidence type="ECO:0000313" key="2">
    <source>
        <dbReference type="Proteomes" id="UP000482155"/>
    </source>
</evidence>
<protein>
    <submittedName>
        <fullName evidence="1">Uncharacterized protein</fullName>
    </submittedName>
</protein>
<proteinExistence type="predicted"/>
<comment type="caution">
    <text evidence="1">The sequence shown here is derived from an EMBL/GenBank/DDBJ whole genome shotgun (WGS) entry which is preliminary data.</text>
</comment>
<dbReference type="Proteomes" id="UP000482155">
    <property type="component" value="Unassembled WGS sequence"/>
</dbReference>
<dbReference type="EMBL" id="JAAIVB010000011">
    <property type="protein sequence ID" value="NEX60224.1"/>
    <property type="molecule type" value="Genomic_DNA"/>
</dbReference>
<dbReference type="RefSeq" id="WP_163960716.1">
    <property type="nucleotide sequence ID" value="NZ_JAAIVB010000011.1"/>
</dbReference>